<dbReference type="InterPro" id="IPR036378">
    <property type="entry name" value="FAS1_dom_sf"/>
</dbReference>
<sequence length="148" mass="16454">MIRWLPMKSIFETALEDERLSTSVAMLQAGGMAETLRGRGEYTALFPTNEAYSGFSREVLDAVTTDRERLTGMIMYHVIQGKLTAHELAQMEAIRTLQGDHLDIAGPPSAIRLNDAAVIQPDVECTNGIYHVIDRVLLPRAVEARVKK</sequence>
<dbReference type="PANTHER" id="PTHR10900">
    <property type="entry name" value="PERIOSTIN-RELATED"/>
    <property type="match status" value="1"/>
</dbReference>
<dbReference type="SMART" id="SM00554">
    <property type="entry name" value="FAS1"/>
    <property type="match status" value="1"/>
</dbReference>
<name>A0ABT8M2S6_9EURY</name>
<dbReference type="PANTHER" id="PTHR10900:SF77">
    <property type="entry name" value="FI19380P1"/>
    <property type="match status" value="1"/>
</dbReference>
<organism evidence="2 3">
    <name type="scientific">Methanoculleus methanifontis</name>
    <dbReference type="NCBI Taxonomy" id="2584086"/>
    <lineage>
        <taxon>Archaea</taxon>
        <taxon>Methanobacteriati</taxon>
        <taxon>Methanobacteriota</taxon>
        <taxon>Stenosarchaea group</taxon>
        <taxon>Methanomicrobia</taxon>
        <taxon>Methanomicrobiales</taxon>
        <taxon>Methanomicrobiaceae</taxon>
        <taxon>Methanoculleus</taxon>
    </lineage>
</organism>
<dbReference type="Proteomes" id="UP001168423">
    <property type="component" value="Unassembled WGS sequence"/>
</dbReference>
<dbReference type="PROSITE" id="PS50213">
    <property type="entry name" value="FAS1"/>
    <property type="match status" value="1"/>
</dbReference>
<evidence type="ECO:0000313" key="2">
    <source>
        <dbReference type="EMBL" id="MDN7013334.1"/>
    </source>
</evidence>
<comment type="caution">
    <text evidence="2">The sequence shown here is derived from an EMBL/GenBank/DDBJ whole genome shotgun (WGS) entry which is preliminary data.</text>
</comment>
<dbReference type="EMBL" id="VCYI01000013">
    <property type="protein sequence ID" value="MDN7013334.1"/>
    <property type="molecule type" value="Genomic_DNA"/>
</dbReference>
<dbReference type="Pfam" id="PF02469">
    <property type="entry name" value="Fasciclin"/>
    <property type="match status" value="1"/>
</dbReference>
<dbReference type="InterPro" id="IPR000782">
    <property type="entry name" value="FAS1_domain"/>
</dbReference>
<evidence type="ECO:0000313" key="3">
    <source>
        <dbReference type="Proteomes" id="UP001168423"/>
    </source>
</evidence>
<keyword evidence="3" id="KW-1185">Reference proteome</keyword>
<dbReference type="Gene3D" id="2.30.180.10">
    <property type="entry name" value="FAS1 domain"/>
    <property type="match status" value="1"/>
</dbReference>
<gene>
    <name evidence="2" type="ORF">FGW20_09835</name>
</gene>
<feature type="domain" description="FAS1" evidence="1">
    <location>
        <begin position="7"/>
        <end position="137"/>
    </location>
</feature>
<accession>A0ABT8M2S6</accession>
<dbReference type="InterPro" id="IPR050904">
    <property type="entry name" value="Adhesion/Biosynth-related"/>
</dbReference>
<proteinExistence type="predicted"/>
<reference evidence="2" key="1">
    <citation type="submission" date="2019-05" db="EMBL/GenBank/DDBJ databases">
        <title>Isolation and characterization of methanogens from the cold seep sediment at Four-Way Closure Ridge.</title>
        <authorList>
            <person name="You Y.-T."/>
            <person name="Chen S.-C."/>
            <person name="Zhang W.-L."/>
            <person name="Lai M.-C."/>
        </authorList>
    </citation>
    <scope>NUCLEOTIDE SEQUENCE</scope>
    <source>
        <strain evidence="2">FWC-SCC3</strain>
    </source>
</reference>
<dbReference type="SUPFAM" id="SSF82153">
    <property type="entry name" value="FAS1 domain"/>
    <property type="match status" value="1"/>
</dbReference>
<protein>
    <submittedName>
        <fullName evidence="2">Fasciclin domain-containing protein</fullName>
    </submittedName>
</protein>
<evidence type="ECO:0000259" key="1">
    <source>
        <dbReference type="PROSITE" id="PS50213"/>
    </source>
</evidence>